<name>A0AAU9CL24_9BACT</name>
<keyword evidence="4 8" id="KW-0812">Transmembrane</keyword>
<keyword evidence="6 8" id="KW-1133">Transmembrane helix</keyword>
<dbReference type="InterPro" id="IPR027551">
    <property type="entry name" value="Exosort_XrtK"/>
</dbReference>
<dbReference type="AlphaFoldDB" id="A0AAU9CL24"/>
<dbReference type="Pfam" id="PF09721">
    <property type="entry name" value="Exosortase_EpsH"/>
    <property type="match status" value="1"/>
</dbReference>
<evidence type="ECO:0000256" key="3">
    <source>
        <dbReference type="ARBA" id="ARBA00022670"/>
    </source>
</evidence>
<keyword evidence="10" id="KW-1185">Reference proteome</keyword>
<evidence type="ECO:0000256" key="6">
    <source>
        <dbReference type="ARBA" id="ARBA00022989"/>
    </source>
</evidence>
<dbReference type="Proteomes" id="UP001348817">
    <property type="component" value="Chromosome"/>
</dbReference>
<evidence type="ECO:0000256" key="2">
    <source>
        <dbReference type="ARBA" id="ARBA00022475"/>
    </source>
</evidence>
<proteinExistence type="predicted"/>
<evidence type="ECO:0000256" key="8">
    <source>
        <dbReference type="SAM" id="Phobius"/>
    </source>
</evidence>
<feature type="transmembrane region" description="Helical" evidence="8">
    <location>
        <begin position="147"/>
        <end position="166"/>
    </location>
</feature>
<dbReference type="InterPro" id="IPR019127">
    <property type="entry name" value="Exosortase"/>
</dbReference>
<keyword evidence="5" id="KW-0378">Hydrolase</keyword>
<evidence type="ECO:0000256" key="4">
    <source>
        <dbReference type="ARBA" id="ARBA00022692"/>
    </source>
</evidence>
<dbReference type="InterPro" id="IPR026392">
    <property type="entry name" value="Exo/Archaeosortase_dom"/>
</dbReference>
<keyword evidence="3" id="KW-0645">Protease</keyword>
<reference evidence="9 10" key="1">
    <citation type="submission" date="2021-12" db="EMBL/GenBank/DDBJ databases">
        <title>Genome sequencing of bacteria with rrn-lacking chromosome and rrn-plasmid.</title>
        <authorList>
            <person name="Anda M."/>
            <person name="Iwasaki W."/>
        </authorList>
    </citation>
    <scope>NUCLEOTIDE SEQUENCE [LARGE SCALE GENOMIC DNA]</scope>
    <source>
        <strain evidence="9 10">DSM 100852</strain>
    </source>
</reference>
<dbReference type="GO" id="GO:0008233">
    <property type="term" value="F:peptidase activity"/>
    <property type="evidence" value="ECO:0007669"/>
    <property type="project" value="UniProtKB-KW"/>
</dbReference>
<evidence type="ECO:0000256" key="5">
    <source>
        <dbReference type="ARBA" id="ARBA00022801"/>
    </source>
</evidence>
<feature type="transmembrane region" description="Helical" evidence="8">
    <location>
        <begin position="105"/>
        <end position="127"/>
    </location>
</feature>
<keyword evidence="7 8" id="KW-0472">Membrane</keyword>
<dbReference type="GO" id="GO:0005886">
    <property type="term" value="C:plasma membrane"/>
    <property type="evidence" value="ECO:0007669"/>
    <property type="project" value="UniProtKB-SubCell"/>
</dbReference>
<evidence type="ECO:0008006" key="11">
    <source>
        <dbReference type="Google" id="ProtNLM"/>
    </source>
</evidence>
<keyword evidence="2" id="KW-1003">Cell membrane</keyword>
<dbReference type="GO" id="GO:0006508">
    <property type="term" value="P:proteolysis"/>
    <property type="evidence" value="ECO:0007669"/>
    <property type="project" value="UniProtKB-KW"/>
</dbReference>
<evidence type="ECO:0000313" key="9">
    <source>
        <dbReference type="EMBL" id="BDD08637.1"/>
    </source>
</evidence>
<dbReference type="EMBL" id="AP025314">
    <property type="protein sequence ID" value="BDD08637.1"/>
    <property type="molecule type" value="Genomic_DNA"/>
</dbReference>
<dbReference type="NCBIfam" id="TIGR04178">
    <property type="entry name" value="exo_archaeo"/>
    <property type="match status" value="1"/>
</dbReference>
<dbReference type="RefSeq" id="WP_338393883.1">
    <property type="nucleotide sequence ID" value="NZ_AP025314.1"/>
</dbReference>
<gene>
    <name evidence="9" type="ORF">FUAX_10690</name>
</gene>
<protein>
    <recommendedName>
        <fullName evidence="11">Exosortase K</fullName>
    </recommendedName>
</protein>
<sequence length="178" mass="19924">MNKINSERIMGIAFACFCTGLLTYYFSHSESSAYRIWLKIITNCVGVITELDFSPTENGTAYIALNAPISIDQSCSGTRFVTISEIVAIHLWFKSDRKSGWFQSLFRLALFLVSGLLIALTANVIRISTAIKFLPLEKHIDFLGTALYHEIHGITIFVTCLILFSVTSQKLTLKLFGK</sequence>
<dbReference type="KEGG" id="fax:FUAX_10690"/>
<evidence type="ECO:0000313" key="10">
    <source>
        <dbReference type="Proteomes" id="UP001348817"/>
    </source>
</evidence>
<comment type="subcellular location">
    <subcellularLocation>
        <location evidence="1">Cell membrane</location>
        <topology evidence="1">Multi-pass membrane protein</topology>
    </subcellularLocation>
</comment>
<accession>A0AAU9CL24</accession>
<evidence type="ECO:0000256" key="1">
    <source>
        <dbReference type="ARBA" id="ARBA00004651"/>
    </source>
</evidence>
<dbReference type="NCBIfam" id="TIGR04287">
    <property type="entry name" value="exosort_XrtK"/>
    <property type="match status" value="1"/>
</dbReference>
<organism evidence="9 10">
    <name type="scientific">Fulvitalea axinellae</name>
    <dbReference type="NCBI Taxonomy" id="1182444"/>
    <lineage>
        <taxon>Bacteria</taxon>
        <taxon>Pseudomonadati</taxon>
        <taxon>Bacteroidota</taxon>
        <taxon>Cytophagia</taxon>
        <taxon>Cytophagales</taxon>
        <taxon>Persicobacteraceae</taxon>
        <taxon>Fulvitalea</taxon>
    </lineage>
</organism>
<evidence type="ECO:0000256" key="7">
    <source>
        <dbReference type="ARBA" id="ARBA00023136"/>
    </source>
</evidence>
<feature type="transmembrane region" description="Helical" evidence="8">
    <location>
        <begin position="9"/>
        <end position="27"/>
    </location>
</feature>